<dbReference type="PANTHER" id="PTHR30408:SF12">
    <property type="entry name" value="TYPE I RESTRICTION ENZYME MJAVIII SPECIFICITY SUBUNIT"/>
    <property type="match status" value="1"/>
</dbReference>
<evidence type="ECO:0000256" key="3">
    <source>
        <dbReference type="ARBA" id="ARBA00023125"/>
    </source>
</evidence>
<keyword evidence="2" id="KW-0680">Restriction system</keyword>
<evidence type="ECO:0000256" key="2">
    <source>
        <dbReference type="ARBA" id="ARBA00022747"/>
    </source>
</evidence>
<dbReference type="InterPro" id="IPR000055">
    <property type="entry name" value="Restrct_endonuc_typeI_TRD"/>
</dbReference>
<organism evidence="5 6">
    <name type="scientific">Flavobacterium bernardetii</name>
    <dbReference type="NCBI Taxonomy" id="2813823"/>
    <lineage>
        <taxon>Bacteria</taxon>
        <taxon>Pseudomonadati</taxon>
        <taxon>Bacteroidota</taxon>
        <taxon>Flavobacteriia</taxon>
        <taxon>Flavobacteriales</taxon>
        <taxon>Flavobacteriaceae</taxon>
        <taxon>Flavobacterium</taxon>
    </lineage>
</organism>
<keyword evidence="5" id="KW-0540">Nuclease</keyword>
<keyword evidence="6" id="KW-1185">Reference proteome</keyword>
<protein>
    <submittedName>
        <fullName evidence="5">Restriction endonuclease subunit S</fullName>
    </submittedName>
</protein>
<evidence type="ECO:0000313" key="5">
    <source>
        <dbReference type="EMBL" id="MBC5836011.1"/>
    </source>
</evidence>
<keyword evidence="5" id="KW-0378">Hydrolase</keyword>
<name>A0ABR7J1V0_9FLAO</name>
<evidence type="ECO:0000256" key="1">
    <source>
        <dbReference type="ARBA" id="ARBA00010923"/>
    </source>
</evidence>
<dbReference type="SUPFAM" id="SSF116734">
    <property type="entry name" value="DNA methylase specificity domain"/>
    <property type="match status" value="2"/>
</dbReference>
<keyword evidence="5" id="KW-0255">Endonuclease</keyword>
<reference evidence="5 6" key="1">
    <citation type="submission" date="2020-08" db="EMBL/GenBank/DDBJ databases">
        <title>Description of novel Flavobacterium F-408 isolate.</title>
        <authorList>
            <person name="Saticioglu I.B."/>
            <person name="Duman M."/>
            <person name="Altun S."/>
        </authorList>
    </citation>
    <scope>NUCLEOTIDE SEQUENCE [LARGE SCALE GENOMIC DNA]</scope>
    <source>
        <strain evidence="5 6">F-408</strain>
    </source>
</reference>
<comment type="caution">
    <text evidence="5">The sequence shown here is derived from an EMBL/GenBank/DDBJ whole genome shotgun (WGS) entry which is preliminary data.</text>
</comment>
<keyword evidence="3" id="KW-0238">DNA-binding</keyword>
<dbReference type="Gene3D" id="3.90.220.20">
    <property type="entry name" value="DNA methylase specificity domains"/>
    <property type="match status" value="2"/>
</dbReference>
<evidence type="ECO:0000313" key="6">
    <source>
        <dbReference type="Proteomes" id="UP000605990"/>
    </source>
</evidence>
<gene>
    <name evidence="5" type="ORF">H8R27_14040</name>
</gene>
<comment type="similarity">
    <text evidence="1">Belongs to the type-I restriction system S methylase family.</text>
</comment>
<dbReference type="GO" id="GO:0004519">
    <property type="term" value="F:endonuclease activity"/>
    <property type="evidence" value="ECO:0007669"/>
    <property type="project" value="UniProtKB-KW"/>
</dbReference>
<feature type="domain" description="Type I restriction modification DNA specificity" evidence="4">
    <location>
        <begin position="65"/>
        <end position="195"/>
    </location>
</feature>
<evidence type="ECO:0000259" key="4">
    <source>
        <dbReference type="Pfam" id="PF01420"/>
    </source>
</evidence>
<dbReference type="EMBL" id="JACRUN010000010">
    <property type="protein sequence ID" value="MBC5836011.1"/>
    <property type="molecule type" value="Genomic_DNA"/>
</dbReference>
<dbReference type="NCBIfam" id="NF047740">
    <property type="entry name" value="antiphage_MADS5"/>
    <property type="match status" value="1"/>
</dbReference>
<accession>A0ABR7J1V0</accession>
<dbReference type="RefSeq" id="WP_166131041.1">
    <property type="nucleotide sequence ID" value="NZ_JAANOQ010000009.1"/>
</dbReference>
<sequence length="451" mass="51651">MKILNIKKSSFENSGYRLDAKPYLSSGNIVLDKLKHCKYELTNVFAYSDDIFYGGRDKRYYVSNHENGIPFMGSSDMLKNDLFDLKLISKKLTKNLDNYLLDTGWILISRSGTIGNTTFTNELFKGKAASEHIIRVKPKNNVFSGYLYAYLSSKFGYNLLTQGSFGAVIQHIEPDFVGNIPVPLLPDDKQEKIHKLILEGAELRVEANKYLKEAIDYFNNKYAVNGITKIFNKKVSKLNFSWAAYNNNIECDKMYLENNEDEFVVLSSMVKDCFSPPMFKHIYLDKDNGHPFLTGAELTKFNKKFYRWLSKRGVKDINDYKVKKGTLLLYKSGNTDGGILGNVFITDDILEGACLSDHVIRIFTDDLSISYWLYAFFKSESGIRLLQKTATGSMIPFITTDRLMNLLVPKPNENFENISKLIGKYLELNVQSQLKENQAIDLIEKEIDAWQ</sequence>
<dbReference type="Pfam" id="PF01420">
    <property type="entry name" value="Methylase_S"/>
    <property type="match status" value="1"/>
</dbReference>
<proteinExistence type="inferred from homology"/>
<dbReference type="InterPro" id="IPR044946">
    <property type="entry name" value="Restrct_endonuc_typeI_TRD_sf"/>
</dbReference>
<dbReference type="Proteomes" id="UP000605990">
    <property type="component" value="Unassembled WGS sequence"/>
</dbReference>
<dbReference type="PANTHER" id="PTHR30408">
    <property type="entry name" value="TYPE-1 RESTRICTION ENZYME ECOKI SPECIFICITY PROTEIN"/>
    <property type="match status" value="1"/>
</dbReference>
<dbReference type="InterPro" id="IPR052021">
    <property type="entry name" value="Type-I_RS_S_subunit"/>
</dbReference>